<dbReference type="GO" id="GO:0003677">
    <property type="term" value="F:DNA binding"/>
    <property type="evidence" value="ECO:0007669"/>
    <property type="project" value="InterPro"/>
</dbReference>
<feature type="region of interest" description="Disordered" evidence="1">
    <location>
        <begin position="1"/>
        <end position="26"/>
    </location>
</feature>
<dbReference type="InterPro" id="IPR011990">
    <property type="entry name" value="TPR-like_helical_dom_sf"/>
</dbReference>
<dbReference type="InterPro" id="IPR005158">
    <property type="entry name" value="BTAD"/>
</dbReference>
<dbReference type="AlphaFoldDB" id="A0A7C9GQ53"/>
<keyword evidence="4" id="KW-1185">Reference proteome</keyword>
<dbReference type="SMART" id="SM01043">
    <property type="entry name" value="BTAD"/>
    <property type="match status" value="1"/>
</dbReference>
<sequence>MVKIFSGRSSGNSDRAISGCQGNGGNMQSVEPRPATLCLFGSPSLSVDGRAVTIGRRARAMLGYLALANQQRASRERLTGLFWPDRAEEQARASLRQCLVELRGALGNAIIADREWVGLGSGLDGDWHALDRALKSDDAAGLAEAITRIGAEPLLDGHEFGDTFDDWLRGCRAALDARLAAAVLRHMALARAAGDVPAALAMADAWLLRDPRDEAVAAAAIGCEMARGNTAAARRRLRLFEDMLARDGDGPASAALRAAIEAVPEPLVVPSTAVALATGAEMALPDKPSIAVLPFADLMGDPSQTVFADGMVEEISTVLSRFSSLFVIAGQSSLSYRDSGRTVQQIGRELGVRYLLEGSVRKGGDKVRISVKVIEAMSGEQIWAERFDGDFADVFDLQDRVANAAASAIDSTITEAEMRRATVRPAATAGAYELTMRASGLLNTYSRASITEARDVAERAFALDPRSGWAASVAAFCHGALRLNQWTDDLDGATSRARELGEIALQLSPDDQTVLVNVGGMMMNIGADLAPARELIERAMAMNPEHVHSIFWGGWLDVELGNPARGLERFEKALRLNPRSVYRPFQLSGMGNCLFFLERFDEAAIVQAEAIRVRPGYLPAHAVKVASLARSGRLAEGRTAMLEFDALGGAALGLWYFRSSEQRKQLRAAFALLDRDRGSTDLRPSAAVA</sequence>
<name>A0A7C9GQ53_9SPHN</name>
<dbReference type="Proteomes" id="UP000481327">
    <property type="component" value="Unassembled WGS sequence"/>
</dbReference>
<dbReference type="GO" id="GO:0006355">
    <property type="term" value="P:regulation of DNA-templated transcription"/>
    <property type="evidence" value="ECO:0007669"/>
    <property type="project" value="InterPro"/>
</dbReference>
<organism evidence="3 4">
    <name type="scientific">Sandarakinorhabdus fusca</name>
    <dbReference type="NCBI Taxonomy" id="1439888"/>
    <lineage>
        <taxon>Bacteria</taxon>
        <taxon>Pseudomonadati</taxon>
        <taxon>Pseudomonadota</taxon>
        <taxon>Alphaproteobacteria</taxon>
        <taxon>Sphingomonadales</taxon>
        <taxon>Sphingosinicellaceae</taxon>
        <taxon>Sandarakinorhabdus</taxon>
    </lineage>
</organism>
<dbReference type="InterPro" id="IPR051677">
    <property type="entry name" value="AfsR-DnrI-RedD_regulator"/>
</dbReference>
<evidence type="ECO:0000256" key="1">
    <source>
        <dbReference type="SAM" id="MobiDB-lite"/>
    </source>
</evidence>
<dbReference type="Gene3D" id="1.25.40.10">
    <property type="entry name" value="Tetratricopeptide repeat domain"/>
    <property type="match status" value="2"/>
</dbReference>
<comment type="caution">
    <text evidence="3">The sequence shown here is derived from an EMBL/GenBank/DDBJ whole genome shotgun (WGS) entry which is preliminary data.</text>
</comment>
<dbReference type="SUPFAM" id="SSF46894">
    <property type="entry name" value="C-terminal effector domain of the bipartite response regulators"/>
    <property type="match status" value="1"/>
</dbReference>
<accession>A0A7C9GQ53</accession>
<dbReference type="InterPro" id="IPR036388">
    <property type="entry name" value="WH-like_DNA-bd_sf"/>
</dbReference>
<dbReference type="PANTHER" id="PTHR35807">
    <property type="entry name" value="TRANSCRIPTIONAL REGULATOR REDD-RELATED"/>
    <property type="match status" value="1"/>
</dbReference>
<proteinExistence type="predicted"/>
<dbReference type="Gene3D" id="1.10.10.10">
    <property type="entry name" value="Winged helix-like DNA-binding domain superfamily/Winged helix DNA-binding domain"/>
    <property type="match status" value="1"/>
</dbReference>
<evidence type="ECO:0000313" key="4">
    <source>
        <dbReference type="Proteomes" id="UP000481327"/>
    </source>
</evidence>
<dbReference type="OrthoDB" id="105971at2"/>
<evidence type="ECO:0000259" key="2">
    <source>
        <dbReference type="SMART" id="SM01043"/>
    </source>
</evidence>
<feature type="domain" description="Bacterial transcriptional activator" evidence="2">
    <location>
        <begin position="125"/>
        <end position="264"/>
    </location>
</feature>
<dbReference type="Gene3D" id="3.40.50.10070">
    <property type="entry name" value="TolB, N-terminal domain"/>
    <property type="match status" value="1"/>
</dbReference>
<reference evidence="3 4" key="1">
    <citation type="submission" date="2019-09" db="EMBL/GenBank/DDBJ databases">
        <title>Polymorphobacter sp. isolated from a lake in China.</title>
        <authorList>
            <person name="Liu Z."/>
        </authorList>
    </citation>
    <scope>NUCLEOTIDE SEQUENCE [LARGE SCALE GENOMIC DNA]</scope>
    <source>
        <strain evidence="3 4">D40P</strain>
    </source>
</reference>
<protein>
    <recommendedName>
        <fullName evidence="2">Bacterial transcriptional activator domain-containing protein</fullName>
    </recommendedName>
</protein>
<dbReference type="SUPFAM" id="SSF48452">
    <property type="entry name" value="TPR-like"/>
    <property type="match status" value="1"/>
</dbReference>
<gene>
    <name evidence="3" type="ORF">F3168_12185</name>
</gene>
<dbReference type="EMBL" id="WIOL01000004">
    <property type="protein sequence ID" value="MQT18015.1"/>
    <property type="molecule type" value="Genomic_DNA"/>
</dbReference>
<evidence type="ECO:0000313" key="3">
    <source>
        <dbReference type="EMBL" id="MQT18015.1"/>
    </source>
</evidence>
<dbReference type="InterPro" id="IPR016032">
    <property type="entry name" value="Sig_transdc_resp-reg_C-effctor"/>
</dbReference>